<organism evidence="9 10">
    <name type="scientific">Cyclopterus lumpus</name>
    <name type="common">Lumpsucker</name>
    <dbReference type="NCBI Taxonomy" id="8103"/>
    <lineage>
        <taxon>Eukaryota</taxon>
        <taxon>Metazoa</taxon>
        <taxon>Chordata</taxon>
        <taxon>Craniata</taxon>
        <taxon>Vertebrata</taxon>
        <taxon>Euteleostomi</taxon>
        <taxon>Actinopterygii</taxon>
        <taxon>Neopterygii</taxon>
        <taxon>Teleostei</taxon>
        <taxon>Neoteleostei</taxon>
        <taxon>Acanthomorphata</taxon>
        <taxon>Eupercaria</taxon>
        <taxon>Perciformes</taxon>
        <taxon>Cottioidei</taxon>
        <taxon>Cottales</taxon>
        <taxon>Cyclopteridae</taxon>
        <taxon>Cyclopterus</taxon>
    </lineage>
</organism>
<accession>A0A8C2XB84</accession>
<dbReference type="InterPro" id="IPR039761">
    <property type="entry name" value="Bms1/Tsr1"/>
</dbReference>
<dbReference type="PROSITE" id="PS51714">
    <property type="entry name" value="G_BMS1"/>
    <property type="match status" value="1"/>
</dbReference>
<dbReference type="Proteomes" id="UP000694565">
    <property type="component" value="Unplaced"/>
</dbReference>
<evidence type="ECO:0000313" key="10">
    <source>
        <dbReference type="Proteomes" id="UP000694565"/>
    </source>
</evidence>
<protein>
    <recommendedName>
        <fullName evidence="6">Pre-rRNA-processing protein TSR1 homolog</fullName>
    </recommendedName>
</protein>
<dbReference type="AlphaFoldDB" id="A0A8C2XB84"/>
<dbReference type="Ensembl" id="ENSCLMT00005016687.1">
    <property type="protein sequence ID" value="ENSCLMP00005015720.1"/>
    <property type="gene ID" value="ENSCLMG00005008169.1"/>
</dbReference>
<dbReference type="GO" id="GO:0030688">
    <property type="term" value="C:preribosome, small subunit precursor"/>
    <property type="evidence" value="ECO:0007669"/>
    <property type="project" value="TreeGrafter"/>
</dbReference>
<dbReference type="GO" id="GO:0000462">
    <property type="term" value="P:maturation of SSU-rRNA from tricistronic rRNA transcript (SSU-rRNA, 5.8S rRNA, LSU-rRNA)"/>
    <property type="evidence" value="ECO:0007669"/>
    <property type="project" value="TreeGrafter"/>
</dbReference>
<dbReference type="SMART" id="SM01362">
    <property type="entry name" value="DUF663"/>
    <property type="match status" value="1"/>
</dbReference>
<dbReference type="SMART" id="SM00785">
    <property type="entry name" value="AARP2CN"/>
    <property type="match status" value="1"/>
</dbReference>
<feature type="compositionally biased region" description="Acidic residues" evidence="7">
    <location>
        <begin position="468"/>
        <end position="479"/>
    </location>
</feature>
<dbReference type="GO" id="GO:0000479">
    <property type="term" value="P:endonucleolytic cleavage of tricistronic rRNA transcript (SSU-rRNA, 5.8S rRNA, LSU-rRNA)"/>
    <property type="evidence" value="ECO:0007669"/>
    <property type="project" value="TreeGrafter"/>
</dbReference>
<evidence type="ECO:0000256" key="4">
    <source>
        <dbReference type="ARBA" id="ARBA00037087"/>
    </source>
</evidence>
<dbReference type="InterPro" id="IPR030387">
    <property type="entry name" value="G_Bms1/Tsr1_dom"/>
</dbReference>
<dbReference type="InterPro" id="IPR012948">
    <property type="entry name" value="AARP2CN"/>
</dbReference>
<evidence type="ECO:0000313" key="9">
    <source>
        <dbReference type="Ensembl" id="ENSCLMP00005015720.1"/>
    </source>
</evidence>
<evidence type="ECO:0000256" key="7">
    <source>
        <dbReference type="SAM" id="MobiDB-lite"/>
    </source>
</evidence>
<reference evidence="9" key="2">
    <citation type="submission" date="2025-09" db="UniProtKB">
        <authorList>
            <consortium name="Ensembl"/>
        </authorList>
    </citation>
    <scope>IDENTIFICATION</scope>
</reference>
<dbReference type="GO" id="GO:0005525">
    <property type="term" value="F:GTP binding"/>
    <property type="evidence" value="ECO:0007669"/>
    <property type="project" value="TreeGrafter"/>
</dbReference>
<reference evidence="9" key="1">
    <citation type="submission" date="2025-08" db="UniProtKB">
        <authorList>
            <consortium name="Ensembl"/>
        </authorList>
    </citation>
    <scope>IDENTIFICATION</scope>
</reference>
<dbReference type="Pfam" id="PF08142">
    <property type="entry name" value="AARP2CN"/>
    <property type="match status" value="1"/>
</dbReference>
<dbReference type="Pfam" id="PF22298">
    <property type="entry name" value="Tsr1_G-like"/>
    <property type="match status" value="1"/>
</dbReference>
<dbReference type="PANTHER" id="PTHR12858">
    <property type="entry name" value="RIBOSOME BIOGENESIS PROTEIN"/>
    <property type="match status" value="1"/>
</dbReference>
<name>A0A8C2XB84_CYCLU</name>
<dbReference type="GO" id="GO:0003924">
    <property type="term" value="F:GTPase activity"/>
    <property type="evidence" value="ECO:0007669"/>
    <property type="project" value="TreeGrafter"/>
</dbReference>
<dbReference type="InterPro" id="IPR007034">
    <property type="entry name" value="BMS1_TSR1_C"/>
</dbReference>
<feature type="region of interest" description="Disordered" evidence="7">
    <location>
        <begin position="417"/>
        <end position="487"/>
    </location>
</feature>
<feature type="compositionally biased region" description="Acidic residues" evidence="7">
    <location>
        <begin position="422"/>
        <end position="458"/>
    </location>
</feature>
<dbReference type="Pfam" id="PF04950">
    <property type="entry name" value="RIBIOP_C"/>
    <property type="match status" value="1"/>
</dbReference>
<comment type="subcellular location">
    <subcellularLocation>
        <location evidence="1">Nucleus</location>
        <location evidence="1">Nucleolus</location>
    </subcellularLocation>
</comment>
<evidence type="ECO:0000256" key="5">
    <source>
        <dbReference type="ARBA" id="ARBA00038288"/>
    </source>
</evidence>
<dbReference type="GO" id="GO:0005730">
    <property type="term" value="C:nucleolus"/>
    <property type="evidence" value="ECO:0007669"/>
    <property type="project" value="UniProtKB-SubCell"/>
</dbReference>
<feature type="region of interest" description="Disordered" evidence="7">
    <location>
        <begin position="1"/>
        <end position="67"/>
    </location>
</feature>
<feature type="region of interest" description="Disordered" evidence="7">
    <location>
        <begin position="317"/>
        <end position="355"/>
    </location>
</feature>
<keyword evidence="10" id="KW-1185">Reference proteome</keyword>
<dbReference type="GeneTree" id="ENSGT00940000153195"/>
<evidence type="ECO:0000256" key="1">
    <source>
        <dbReference type="ARBA" id="ARBA00004604"/>
    </source>
</evidence>
<evidence type="ECO:0000256" key="3">
    <source>
        <dbReference type="ARBA" id="ARBA00023242"/>
    </source>
</evidence>
<keyword evidence="3" id="KW-0539">Nucleus</keyword>
<dbReference type="PANTHER" id="PTHR12858:SF1">
    <property type="entry name" value="PRE-RRNA-PROCESSING PROTEIN TSR1 HOMOLOG"/>
    <property type="match status" value="1"/>
</dbReference>
<evidence type="ECO:0000256" key="2">
    <source>
        <dbReference type="ARBA" id="ARBA00022517"/>
    </source>
</evidence>
<dbReference type="GO" id="GO:0034511">
    <property type="term" value="F:U3 snoRNA binding"/>
    <property type="evidence" value="ECO:0007669"/>
    <property type="project" value="TreeGrafter"/>
</dbReference>
<feature type="domain" description="Bms1-type G" evidence="8">
    <location>
        <begin position="88"/>
        <end position="252"/>
    </location>
</feature>
<proteinExistence type="inferred from homology"/>
<keyword evidence="2" id="KW-0690">Ribosome biogenesis</keyword>
<evidence type="ECO:0000259" key="8">
    <source>
        <dbReference type="PROSITE" id="PS51714"/>
    </source>
</evidence>
<comment type="function">
    <text evidence="4">Required during maturation of the 40S ribosomal subunit in the nucleolus.</text>
</comment>
<feature type="compositionally biased region" description="Basic residues" evidence="7">
    <location>
        <begin position="18"/>
        <end position="30"/>
    </location>
</feature>
<evidence type="ECO:0000256" key="6">
    <source>
        <dbReference type="ARBA" id="ARBA00040070"/>
    </source>
</evidence>
<comment type="similarity">
    <text evidence="5">Belongs to the TRAFAC class translation factor GTPase superfamily. Bms1-like GTPase family. TSR1 subfamily.</text>
</comment>
<feature type="compositionally biased region" description="Basic and acidic residues" evidence="7">
    <location>
        <begin position="31"/>
        <end position="40"/>
    </location>
</feature>
<sequence length="834" mass="94333">MAANEEKQQGHRPGVFKQKNKGHKHGKHRTKGEIERENKGRVSVTALTKKQRKEEKRMDRRHKANQLRRNKKDMVLTEKRRLGTRDGPPHLVAVVSLHAGVDAGAVTKLLRQEGAGGVIHQERCVSGVSDSFGLLMPRFKQRFTFLSHSTADIHSLLDVAKIADSLVFALDSAEGWDSYGDYCLSCLFAQGLPSHALVCQGVSDLPVKKKVESKKALSKITEIRFPDARLFPLDSEQDATLLLRHLGTQRQRKLGFRSRRSHVLAQHVTFAANSPEGTGGAPTGLGTLCVSGYVRGRPLQVDRLVHISGHGDFQLSQIDAPSDPLPLNLTTARPAKPGKKGDVDMQVGEEDGGEDEAPVRVLMKANPSCRESLLAEAEVDPMDGEQTWPTETELLEAEEASKNKRVIKVPKGTSDYQASWIVDEDEEENGEIDEESSEEDDDDDDMLDEAMDGEDDDMNSQSGLGCASEEEEEEEEELCSTERTGADQRYDEHIDEAAEEEGLKRYREARANELFPDEVDTPLDMAARIRFQRYRGLKSFRSSPWDPMENLPLNYSRIFQFQSFDRTRRRILAEAASEEEGAMVGWYVTLHINDVPFSVMESVQSGRPLMMVSLLPHEQKMSVMHLLVRRHPSNTEPIKSKEELVFHCGFRRFRASPIFSQHTSADKHKMERFLVPDAPTVVSVYAPITFPPAGVLLFKQNNDGIQDLVATGSLLSCDPQRVMLKRIVLSGHPFKINQRSAVVRYMFFNRDDIMWFKPVELRTKWGRRGHIKEALGTHGHMKCVIDNQLRSQDTVLMNLYKRVYPRWTYDPYVPLSLPWVKREVTVDMNDLDME</sequence>